<accession>A0ACB9RSG5</accession>
<keyword evidence="2" id="KW-1185">Reference proteome</keyword>
<evidence type="ECO:0000313" key="2">
    <source>
        <dbReference type="Proteomes" id="UP001057402"/>
    </source>
</evidence>
<organism evidence="1 2">
    <name type="scientific">Melastoma candidum</name>
    <dbReference type="NCBI Taxonomy" id="119954"/>
    <lineage>
        <taxon>Eukaryota</taxon>
        <taxon>Viridiplantae</taxon>
        <taxon>Streptophyta</taxon>
        <taxon>Embryophyta</taxon>
        <taxon>Tracheophyta</taxon>
        <taxon>Spermatophyta</taxon>
        <taxon>Magnoliopsida</taxon>
        <taxon>eudicotyledons</taxon>
        <taxon>Gunneridae</taxon>
        <taxon>Pentapetalae</taxon>
        <taxon>rosids</taxon>
        <taxon>malvids</taxon>
        <taxon>Myrtales</taxon>
        <taxon>Melastomataceae</taxon>
        <taxon>Melastomatoideae</taxon>
        <taxon>Melastomateae</taxon>
        <taxon>Melastoma</taxon>
    </lineage>
</organism>
<protein>
    <submittedName>
        <fullName evidence="1">Uncharacterized protein</fullName>
    </submittedName>
</protein>
<proteinExistence type="predicted"/>
<reference evidence="2" key="1">
    <citation type="journal article" date="2023" name="Front. Plant Sci.">
        <title>Chromosomal-level genome assembly of Melastoma candidum provides insights into trichome evolution.</title>
        <authorList>
            <person name="Zhong Y."/>
            <person name="Wu W."/>
            <person name="Sun C."/>
            <person name="Zou P."/>
            <person name="Liu Y."/>
            <person name="Dai S."/>
            <person name="Zhou R."/>
        </authorList>
    </citation>
    <scope>NUCLEOTIDE SEQUENCE [LARGE SCALE GENOMIC DNA]</scope>
</reference>
<name>A0ACB9RSG5_9MYRT</name>
<sequence length="137" mass="15728">MEDDSFLADLSKQISLLITDEGEGGDDVILNPPPTPWHFRPLQDSYCAQRQQHGYVQDKTCHRRAREIVSKGTGVFIPRLPQPRRKRGADHDHDHHNMRNCSSVSNNHMMLQQQQQQEGDHGTTGPPQEDFKANHFH</sequence>
<dbReference type="EMBL" id="CM042883">
    <property type="protein sequence ID" value="KAI4378877.1"/>
    <property type="molecule type" value="Genomic_DNA"/>
</dbReference>
<comment type="caution">
    <text evidence="1">The sequence shown here is derived from an EMBL/GenBank/DDBJ whole genome shotgun (WGS) entry which is preliminary data.</text>
</comment>
<gene>
    <name evidence="1" type="ORF">MLD38_016299</name>
</gene>
<dbReference type="Proteomes" id="UP001057402">
    <property type="component" value="Chromosome 4"/>
</dbReference>
<evidence type="ECO:0000313" key="1">
    <source>
        <dbReference type="EMBL" id="KAI4378877.1"/>
    </source>
</evidence>